<evidence type="ECO:0000313" key="5">
    <source>
        <dbReference type="WBParaSite" id="SBAD_0001025001-mRNA-1"/>
    </source>
</evidence>
<protein>
    <submittedName>
        <fullName evidence="5">CLCA domain-containing protein</fullName>
    </submittedName>
</protein>
<proteinExistence type="predicted"/>
<keyword evidence="4" id="KW-1185">Reference proteome</keyword>
<evidence type="ECO:0000256" key="1">
    <source>
        <dbReference type="SAM" id="SignalP"/>
    </source>
</evidence>
<evidence type="ECO:0000313" key="3">
    <source>
        <dbReference type="EMBL" id="VDP27019.1"/>
    </source>
</evidence>
<reference evidence="5" key="1">
    <citation type="submission" date="2016-06" db="UniProtKB">
        <authorList>
            <consortium name="WormBaseParasite"/>
        </authorList>
    </citation>
    <scope>IDENTIFICATION</scope>
</reference>
<organism evidence="5">
    <name type="scientific">Soboliphyme baturini</name>
    <dbReference type="NCBI Taxonomy" id="241478"/>
    <lineage>
        <taxon>Eukaryota</taxon>
        <taxon>Metazoa</taxon>
        <taxon>Ecdysozoa</taxon>
        <taxon>Nematoda</taxon>
        <taxon>Enoplea</taxon>
        <taxon>Dorylaimia</taxon>
        <taxon>Dioctophymatida</taxon>
        <taxon>Dioctophymatoidea</taxon>
        <taxon>Soboliphymatidae</taxon>
        <taxon>Soboliphyme</taxon>
    </lineage>
</organism>
<dbReference type="Proteomes" id="UP000270296">
    <property type="component" value="Unassembled WGS sequence"/>
</dbReference>
<name>A0A183J201_9BILA</name>
<dbReference type="AlphaFoldDB" id="A0A183J201"/>
<evidence type="ECO:0000259" key="2">
    <source>
        <dbReference type="Pfam" id="PF08434"/>
    </source>
</evidence>
<reference evidence="3 4" key="2">
    <citation type="submission" date="2018-11" db="EMBL/GenBank/DDBJ databases">
        <authorList>
            <consortium name="Pathogen Informatics"/>
        </authorList>
    </citation>
    <scope>NUCLEOTIDE SEQUENCE [LARGE SCALE GENOMIC DNA]</scope>
</reference>
<feature type="chain" id="PRO_5043140370" evidence="1">
    <location>
        <begin position="19"/>
        <end position="287"/>
    </location>
</feature>
<keyword evidence="1" id="KW-0732">Signal</keyword>
<dbReference type="InterPro" id="IPR013642">
    <property type="entry name" value="CLCA_N"/>
</dbReference>
<accession>A0A183J201</accession>
<evidence type="ECO:0000313" key="4">
    <source>
        <dbReference type="Proteomes" id="UP000270296"/>
    </source>
</evidence>
<dbReference type="EMBL" id="UZAM01013318">
    <property type="protein sequence ID" value="VDP27019.1"/>
    <property type="molecule type" value="Genomic_DNA"/>
</dbReference>
<dbReference type="Pfam" id="PF08434">
    <property type="entry name" value="CLCA"/>
    <property type="match status" value="1"/>
</dbReference>
<dbReference type="OrthoDB" id="687730at2759"/>
<feature type="domain" description="Calcium-activated chloride channel N-terminal" evidence="2">
    <location>
        <begin position="22"/>
        <end position="283"/>
    </location>
</feature>
<gene>
    <name evidence="3" type="ORF">SBAD_LOCUS9899</name>
</gene>
<dbReference type="WBParaSite" id="SBAD_0001025001-mRNA-1">
    <property type="protein sequence ID" value="SBAD_0001025001-mRNA-1"/>
    <property type="gene ID" value="SBAD_0001025001"/>
</dbReference>
<sequence>MDTLRWLLAVCFLSVGRTKILFSNNGYENVVIAVSIGDSAKPHKLISKIKAEISAFSTALLEATHGWASIRSVRIVIPSNWDTFGTKSETCLSVDDADIEVYDDRTRSPFGISVEQLFGCGAAGSRISIDQSFFGQNSRLSGKKLLQKWAQFRYGVFDESVPSPSSEKEMMSSLYRKYYPLKINSTVKWKPSVCSTHVQSTEALPAGGFCLTNSHWLQYQCDVQLGKEQNATASIMFTTDITHFCSDDDNERNEKHNIYAMNRHNHMCNFRSVWAVILQNKDFVGYR</sequence>
<feature type="signal peptide" evidence="1">
    <location>
        <begin position="1"/>
        <end position="18"/>
    </location>
</feature>